<reference evidence="7 8" key="1">
    <citation type="submission" date="2018-07" db="EMBL/GenBank/DDBJ databases">
        <title>Genomic Encyclopedia of Type Strains, Phase IV (KMG-IV): sequencing the most valuable type-strain genomes for metagenomic binning, comparative biology and taxonomic classification.</title>
        <authorList>
            <person name="Goeker M."/>
        </authorList>
    </citation>
    <scope>NUCLEOTIDE SEQUENCE [LARGE SCALE GENOMIC DNA]</scope>
    <source>
        <strain evidence="7 8">DSM 26407</strain>
    </source>
</reference>
<dbReference type="InterPro" id="IPR058625">
    <property type="entry name" value="MdtA-like_BSH"/>
</dbReference>
<proteinExistence type="inferred from homology"/>
<dbReference type="OrthoDB" id="9806939at2"/>
<dbReference type="InterPro" id="IPR058627">
    <property type="entry name" value="MdtA-like_C"/>
</dbReference>
<evidence type="ECO:0000259" key="5">
    <source>
        <dbReference type="Pfam" id="PF25954"/>
    </source>
</evidence>
<dbReference type="AlphaFoldDB" id="A0A369CEY7"/>
<sequence length="367" mass="40422">MFKRLILVLLFLALVFGGIGYWKYRQFQQMTAQLTAPRPPATIASVEAKRESWQPTLRSVGSLVAANGIAVTNEVAGIVQEITFESGQRVEEGAVLLRFEDSVERATLESLRADRQLAQAQYKRAAELIPKQAVSKSEFDIAKATFDAAQARVAEQEAVIRKKTVRAPFSGLLGIRQVDTGEFLQVGTPIVELQALNPLYVDYALPERNFRELAVGQEVQLRMDAYPGEAFSGRVSAIDARVDEGTRSISVRATVPNPDGRLRPGMFAEVQTLLPQRDDVVSVPRTAISYNTYGDFAYVIAKGENDALTVQRRQVTTGRVREGWVEIMKGLDAGETVVRAGLVKLRDGQPVTIDNSVELKDAEVGKQ</sequence>
<dbReference type="NCBIfam" id="TIGR01730">
    <property type="entry name" value="RND_mfp"/>
    <property type="match status" value="1"/>
</dbReference>
<evidence type="ECO:0000256" key="3">
    <source>
        <dbReference type="ARBA" id="ARBA00022448"/>
    </source>
</evidence>
<name>A0A369CEY7_9GAMM</name>
<accession>A0A369CEY7</accession>
<dbReference type="Pfam" id="PF25967">
    <property type="entry name" value="RND-MFP_C"/>
    <property type="match status" value="1"/>
</dbReference>
<feature type="domain" description="CusB-like beta-barrel" evidence="5">
    <location>
        <begin position="200"/>
        <end position="271"/>
    </location>
</feature>
<comment type="subcellular location">
    <subcellularLocation>
        <location evidence="1">Cell envelope</location>
    </subcellularLocation>
</comment>
<dbReference type="EMBL" id="QPJY01000002">
    <property type="protein sequence ID" value="RCX32131.1"/>
    <property type="molecule type" value="Genomic_DNA"/>
</dbReference>
<keyword evidence="3" id="KW-0813">Transport</keyword>
<dbReference type="SUPFAM" id="SSF111369">
    <property type="entry name" value="HlyD-like secretion proteins"/>
    <property type="match status" value="1"/>
</dbReference>
<dbReference type="Pfam" id="PF25954">
    <property type="entry name" value="Beta-barrel_RND_2"/>
    <property type="match status" value="1"/>
</dbReference>
<gene>
    <name evidence="7" type="ORF">DFQ59_102484</name>
</gene>
<protein>
    <submittedName>
        <fullName evidence="7">Membrane fusion protein (Multidrug efflux system)</fullName>
    </submittedName>
</protein>
<dbReference type="Proteomes" id="UP000252707">
    <property type="component" value="Unassembled WGS sequence"/>
</dbReference>
<dbReference type="InterPro" id="IPR058792">
    <property type="entry name" value="Beta-barrel_RND_2"/>
</dbReference>
<dbReference type="GO" id="GO:0015562">
    <property type="term" value="F:efflux transmembrane transporter activity"/>
    <property type="evidence" value="ECO:0007669"/>
    <property type="project" value="TreeGrafter"/>
</dbReference>
<dbReference type="GO" id="GO:1990281">
    <property type="term" value="C:efflux pump complex"/>
    <property type="evidence" value="ECO:0007669"/>
    <property type="project" value="TreeGrafter"/>
</dbReference>
<feature type="domain" description="Multidrug resistance protein MdtA-like barrel-sandwich hybrid" evidence="4">
    <location>
        <begin position="69"/>
        <end position="188"/>
    </location>
</feature>
<dbReference type="FunFam" id="2.40.30.170:FF:000010">
    <property type="entry name" value="Efflux RND transporter periplasmic adaptor subunit"/>
    <property type="match status" value="1"/>
</dbReference>
<evidence type="ECO:0000256" key="2">
    <source>
        <dbReference type="ARBA" id="ARBA00009477"/>
    </source>
</evidence>
<dbReference type="Gene3D" id="1.10.287.470">
    <property type="entry name" value="Helix hairpin bin"/>
    <property type="match status" value="1"/>
</dbReference>
<dbReference type="Gene3D" id="2.40.50.100">
    <property type="match status" value="1"/>
</dbReference>
<evidence type="ECO:0000313" key="7">
    <source>
        <dbReference type="EMBL" id="RCX32131.1"/>
    </source>
</evidence>
<organism evidence="7 8">
    <name type="scientific">Thioalbus denitrificans</name>
    <dbReference type="NCBI Taxonomy" id="547122"/>
    <lineage>
        <taxon>Bacteria</taxon>
        <taxon>Pseudomonadati</taxon>
        <taxon>Pseudomonadota</taxon>
        <taxon>Gammaproteobacteria</taxon>
        <taxon>Chromatiales</taxon>
        <taxon>Ectothiorhodospiraceae</taxon>
        <taxon>Thioalbus</taxon>
    </lineage>
</organism>
<evidence type="ECO:0000259" key="4">
    <source>
        <dbReference type="Pfam" id="PF25917"/>
    </source>
</evidence>
<evidence type="ECO:0000256" key="1">
    <source>
        <dbReference type="ARBA" id="ARBA00004196"/>
    </source>
</evidence>
<dbReference type="Pfam" id="PF25917">
    <property type="entry name" value="BSH_RND"/>
    <property type="match status" value="1"/>
</dbReference>
<feature type="domain" description="Multidrug resistance protein MdtA-like C-terminal permuted SH3" evidence="6">
    <location>
        <begin position="279"/>
        <end position="341"/>
    </location>
</feature>
<dbReference type="PANTHER" id="PTHR30469">
    <property type="entry name" value="MULTIDRUG RESISTANCE PROTEIN MDTA"/>
    <property type="match status" value="1"/>
</dbReference>
<evidence type="ECO:0000259" key="6">
    <source>
        <dbReference type="Pfam" id="PF25967"/>
    </source>
</evidence>
<dbReference type="InterPro" id="IPR006143">
    <property type="entry name" value="RND_pump_MFP"/>
</dbReference>
<keyword evidence="8" id="KW-1185">Reference proteome</keyword>
<evidence type="ECO:0000313" key="8">
    <source>
        <dbReference type="Proteomes" id="UP000252707"/>
    </source>
</evidence>
<dbReference type="Gene3D" id="2.40.30.170">
    <property type="match status" value="1"/>
</dbReference>
<dbReference type="PANTHER" id="PTHR30469:SF11">
    <property type="entry name" value="BLL4320 PROTEIN"/>
    <property type="match status" value="1"/>
</dbReference>
<comment type="similarity">
    <text evidence="2">Belongs to the membrane fusion protein (MFP) (TC 8.A.1) family.</text>
</comment>
<dbReference type="RefSeq" id="WP_114278944.1">
    <property type="nucleotide sequence ID" value="NZ_QPJY01000002.1"/>
</dbReference>
<comment type="caution">
    <text evidence="7">The sequence shown here is derived from an EMBL/GenBank/DDBJ whole genome shotgun (WGS) entry which is preliminary data.</text>
</comment>
<dbReference type="Gene3D" id="2.40.420.20">
    <property type="match status" value="1"/>
</dbReference>